<name>A0AA36E6U7_LACSI</name>
<keyword evidence="11" id="KW-0131">Cell cycle</keyword>
<dbReference type="GO" id="GO:0004693">
    <property type="term" value="F:cyclin-dependent protein serine/threonine kinase activity"/>
    <property type="evidence" value="ECO:0007669"/>
    <property type="project" value="UniProtKB-EC"/>
</dbReference>
<evidence type="ECO:0000256" key="7">
    <source>
        <dbReference type="ARBA" id="ARBA00022741"/>
    </source>
</evidence>
<feature type="domain" description="Protein kinase" evidence="14">
    <location>
        <begin position="34"/>
        <end position="314"/>
    </location>
</feature>
<dbReference type="Gene3D" id="1.10.510.10">
    <property type="entry name" value="Transferase(Phosphotransferase) domain 1"/>
    <property type="match status" value="1"/>
</dbReference>
<dbReference type="FunFam" id="1.10.510.10:FF:000624">
    <property type="entry name" value="Mitogen-activated protein kinase"/>
    <property type="match status" value="1"/>
</dbReference>
<comment type="similarity">
    <text evidence="1">Belongs to the protein kinase superfamily. CMGC Ser/Thr protein kinase family. CDC2/CDKX subfamily.</text>
</comment>
<dbReference type="GO" id="GO:0005634">
    <property type="term" value="C:nucleus"/>
    <property type="evidence" value="ECO:0007669"/>
    <property type="project" value="TreeGrafter"/>
</dbReference>
<dbReference type="GO" id="GO:0051301">
    <property type="term" value="P:cell division"/>
    <property type="evidence" value="ECO:0007669"/>
    <property type="project" value="UniProtKB-KW"/>
</dbReference>
<organism evidence="15 16">
    <name type="scientific">Lactuca saligna</name>
    <name type="common">Willowleaf lettuce</name>
    <dbReference type="NCBI Taxonomy" id="75948"/>
    <lineage>
        <taxon>Eukaryota</taxon>
        <taxon>Viridiplantae</taxon>
        <taxon>Streptophyta</taxon>
        <taxon>Embryophyta</taxon>
        <taxon>Tracheophyta</taxon>
        <taxon>Spermatophyta</taxon>
        <taxon>Magnoliopsida</taxon>
        <taxon>eudicotyledons</taxon>
        <taxon>Gunneridae</taxon>
        <taxon>Pentapetalae</taxon>
        <taxon>asterids</taxon>
        <taxon>campanulids</taxon>
        <taxon>Asterales</taxon>
        <taxon>Asteraceae</taxon>
        <taxon>Cichorioideae</taxon>
        <taxon>Cichorieae</taxon>
        <taxon>Lactucinae</taxon>
        <taxon>Lactuca</taxon>
    </lineage>
</organism>
<dbReference type="PANTHER" id="PTHR24056:SF548">
    <property type="entry name" value="CYCLIN-DEPENDENT KINASE A-1"/>
    <property type="match status" value="1"/>
</dbReference>
<proteinExistence type="inferred from homology"/>
<keyword evidence="5" id="KW-0132">Cell division</keyword>
<evidence type="ECO:0000256" key="5">
    <source>
        <dbReference type="ARBA" id="ARBA00022618"/>
    </source>
</evidence>
<evidence type="ECO:0000256" key="12">
    <source>
        <dbReference type="ARBA" id="ARBA00047811"/>
    </source>
</evidence>
<dbReference type="GO" id="GO:0010389">
    <property type="term" value="P:regulation of G2/M transition of mitotic cell cycle"/>
    <property type="evidence" value="ECO:0007669"/>
    <property type="project" value="TreeGrafter"/>
</dbReference>
<keyword evidence="9" id="KW-0418">Kinase</keyword>
<keyword evidence="8" id="KW-0498">Mitosis</keyword>
<dbReference type="SUPFAM" id="SSF56112">
    <property type="entry name" value="Protein kinase-like (PK-like)"/>
    <property type="match status" value="1"/>
</dbReference>
<dbReference type="GO" id="GO:0005524">
    <property type="term" value="F:ATP binding"/>
    <property type="evidence" value="ECO:0007669"/>
    <property type="project" value="UniProtKB-KW"/>
</dbReference>
<keyword evidence="4" id="KW-0597">Phosphoprotein</keyword>
<reference evidence="15" key="1">
    <citation type="submission" date="2023-04" db="EMBL/GenBank/DDBJ databases">
        <authorList>
            <person name="Vijverberg K."/>
            <person name="Xiong W."/>
            <person name="Schranz E."/>
        </authorList>
    </citation>
    <scope>NUCLEOTIDE SEQUENCE</scope>
</reference>
<evidence type="ECO:0000313" key="16">
    <source>
        <dbReference type="Proteomes" id="UP001177003"/>
    </source>
</evidence>
<dbReference type="PANTHER" id="PTHR24056">
    <property type="entry name" value="CELL DIVISION PROTEIN KINASE"/>
    <property type="match status" value="1"/>
</dbReference>
<keyword evidence="3" id="KW-0723">Serine/threonine-protein kinase</keyword>
<dbReference type="PROSITE" id="PS50011">
    <property type="entry name" value="PROTEIN_KINASE_DOM"/>
    <property type="match status" value="1"/>
</dbReference>
<comment type="catalytic activity">
    <reaction evidence="13">
        <text>L-seryl-[protein] + ATP = O-phospho-L-seryl-[protein] + ADP + H(+)</text>
        <dbReference type="Rhea" id="RHEA:17989"/>
        <dbReference type="Rhea" id="RHEA-COMP:9863"/>
        <dbReference type="Rhea" id="RHEA-COMP:11604"/>
        <dbReference type="ChEBI" id="CHEBI:15378"/>
        <dbReference type="ChEBI" id="CHEBI:29999"/>
        <dbReference type="ChEBI" id="CHEBI:30616"/>
        <dbReference type="ChEBI" id="CHEBI:83421"/>
        <dbReference type="ChEBI" id="CHEBI:456216"/>
        <dbReference type="EC" id="2.7.11.22"/>
    </reaction>
</comment>
<evidence type="ECO:0000256" key="10">
    <source>
        <dbReference type="ARBA" id="ARBA00022840"/>
    </source>
</evidence>
<keyword evidence="10" id="KW-0067">ATP-binding</keyword>
<gene>
    <name evidence="15" type="ORF">LSALG_LOCUS23912</name>
</gene>
<dbReference type="GO" id="GO:0010468">
    <property type="term" value="P:regulation of gene expression"/>
    <property type="evidence" value="ECO:0007669"/>
    <property type="project" value="TreeGrafter"/>
</dbReference>
<evidence type="ECO:0000256" key="4">
    <source>
        <dbReference type="ARBA" id="ARBA00022553"/>
    </source>
</evidence>
<keyword evidence="16" id="KW-1185">Reference proteome</keyword>
<dbReference type="Proteomes" id="UP001177003">
    <property type="component" value="Chromosome 5"/>
</dbReference>
<evidence type="ECO:0000256" key="3">
    <source>
        <dbReference type="ARBA" id="ARBA00022527"/>
    </source>
</evidence>
<evidence type="ECO:0000256" key="6">
    <source>
        <dbReference type="ARBA" id="ARBA00022679"/>
    </source>
</evidence>
<evidence type="ECO:0000256" key="2">
    <source>
        <dbReference type="ARBA" id="ARBA00012425"/>
    </source>
</evidence>
<dbReference type="InterPro" id="IPR050108">
    <property type="entry name" value="CDK"/>
</dbReference>
<dbReference type="GO" id="GO:0005737">
    <property type="term" value="C:cytoplasm"/>
    <property type="evidence" value="ECO:0007669"/>
    <property type="project" value="TreeGrafter"/>
</dbReference>
<dbReference type="InterPro" id="IPR011009">
    <property type="entry name" value="Kinase-like_dom_sf"/>
</dbReference>
<accession>A0AA36E6U7</accession>
<dbReference type="EMBL" id="OX465081">
    <property type="protein sequence ID" value="CAI9284382.1"/>
    <property type="molecule type" value="Genomic_DNA"/>
</dbReference>
<dbReference type="GO" id="GO:0000082">
    <property type="term" value="P:G1/S transition of mitotic cell cycle"/>
    <property type="evidence" value="ECO:0007669"/>
    <property type="project" value="TreeGrafter"/>
</dbReference>
<dbReference type="GO" id="GO:0051445">
    <property type="term" value="P:regulation of meiotic cell cycle"/>
    <property type="evidence" value="ECO:0007669"/>
    <property type="project" value="TreeGrafter"/>
</dbReference>
<evidence type="ECO:0000256" key="9">
    <source>
        <dbReference type="ARBA" id="ARBA00022777"/>
    </source>
</evidence>
<evidence type="ECO:0000256" key="8">
    <source>
        <dbReference type="ARBA" id="ARBA00022776"/>
    </source>
</evidence>
<evidence type="ECO:0000256" key="11">
    <source>
        <dbReference type="ARBA" id="ARBA00023306"/>
    </source>
</evidence>
<evidence type="ECO:0000259" key="14">
    <source>
        <dbReference type="PROSITE" id="PS50011"/>
    </source>
</evidence>
<dbReference type="InterPro" id="IPR000719">
    <property type="entry name" value="Prot_kinase_dom"/>
</dbReference>
<dbReference type="Pfam" id="PF00069">
    <property type="entry name" value="Pkinase"/>
    <property type="match status" value="1"/>
</dbReference>
<evidence type="ECO:0000256" key="13">
    <source>
        <dbReference type="ARBA" id="ARBA00048367"/>
    </source>
</evidence>
<sequence length="316" mass="35916">MNIKVGVYSSGRSISDLRLRVSIHSSESSLMEKYKLIAKIKKGVFQGLCLLSSQTVTLKQLGFPDNEGVPGSLIKEITLLQAMRHANIIKLIDVVNHQEQSSIVLVYESMETNLTSFIRIYPKVMKIPRTIKELLRQILLAVSYYHSFDIVHGGIKPANTFIDPATNTLKITDFVWPRTLFNSNTEDPNEELGFCYKAPEILVEHKQFSTAIDVWSVGCIFAEMVTQKPLFSATSEFHQLAKIFSIVGTPSEETWPGFSRIYRYLHIYSHCKPKDLRKLVPGLEPAGIDLLHKLLYMDPKGRITARQALEHVYFQN</sequence>
<keyword evidence="6" id="KW-0808">Transferase</keyword>
<evidence type="ECO:0000256" key="1">
    <source>
        <dbReference type="ARBA" id="ARBA00006485"/>
    </source>
</evidence>
<dbReference type="Gene3D" id="3.30.200.20">
    <property type="entry name" value="Phosphorylase Kinase, domain 1"/>
    <property type="match status" value="1"/>
</dbReference>
<protein>
    <recommendedName>
        <fullName evidence="2">cyclin-dependent kinase</fullName>
        <ecNumber evidence="2">2.7.11.22</ecNumber>
    </recommendedName>
</protein>
<dbReference type="EC" id="2.7.11.22" evidence="2"/>
<keyword evidence="7" id="KW-0547">Nucleotide-binding</keyword>
<dbReference type="AlphaFoldDB" id="A0AA36E6U7"/>
<dbReference type="GO" id="GO:0007165">
    <property type="term" value="P:signal transduction"/>
    <property type="evidence" value="ECO:0007669"/>
    <property type="project" value="TreeGrafter"/>
</dbReference>
<dbReference type="GO" id="GO:0000307">
    <property type="term" value="C:cyclin-dependent protein kinase holoenzyme complex"/>
    <property type="evidence" value="ECO:0007669"/>
    <property type="project" value="TreeGrafter"/>
</dbReference>
<comment type="catalytic activity">
    <reaction evidence="12">
        <text>L-threonyl-[protein] + ATP = O-phospho-L-threonyl-[protein] + ADP + H(+)</text>
        <dbReference type="Rhea" id="RHEA:46608"/>
        <dbReference type="Rhea" id="RHEA-COMP:11060"/>
        <dbReference type="Rhea" id="RHEA-COMP:11605"/>
        <dbReference type="ChEBI" id="CHEBI:15378"/>
        <dbReference type="ChEBI" id="CHEBI:30013"/>
        <dbReference type="ChEBI" id="CHEBI:30616"/>
        <dbReference type="ChEBI" id="CHEBI:61977"/>
        <dbReference type="ChEBI" id="CHEBI:456216"/>
        <dbReference type="EC" id="2.7.11.22"/>
    </reaction>
</comment>
<evidence type="ECO:0000313" key="15">
    <source>
        <dbReference type="EMBL" id="CAI9284382.1"/>
    </source>
</evidence>
<dbReference type="GO" id="GO:0030332">
    <property type="term" value="F:cyclin binding"/>
    <property type="evidence" value="ECO:0007669"/>
    <property type="project" value="TreeGrafter"/>
</dbReference>